<dbReference type="SUPFAM" id="SSF53067">
    <property type="entry name" value="Actin-like ATPase domain"/>
    <property type="match status" value="2"/>
</dbReference>
<evidence type="ECO:0000256" key="1">
    <source>
        <dbReference type="ARBA" id="ARBA00002290"/>
    </source>
</evidence>
<evidence type="ECO:0000256" key="11">
    <source>
        <dbReference type="ARBA" id="ARBA00030945"/>
    </source>
</evidence>
<dbReference type="AlphaFoldDB" id="B9DZ25"/>
<keyword evidence="9" id="KW-0143">Chaperone</keyword>
<evidence type="ECO:0000256" key="8">
    <source>
        <dbReference type="ARBA" id="ARBA00023016"/>
    </source>
</evidence>
<reference evidence="15" key="1">
    <citation type="submission" date="2005-09" db="EMBL/GenBank/DDBJ databases">
        <title>Complete genome sequence of Clostridium kluyveri and comparative genomics of Clostridia species.</title>
        <authorList>
            <person name="Inui M."/>
            <person name="Nonaka H."/>
            <person name="Shinoda Y."/>
            <person name="Ikenaga Y."/>
            <person name="Abe M."/>
            <person name="Naito K."/>
            <person name="Vertes A.A."/>
            <person name="Yukawa H."/>
        </authorList>
    </citation>
    <scope>NUCLEOTIDE SEQUENCE [LARGE SCALE GENOMIC DNA]</scope>
    <source>
        <strain evidence="15">NBRC 12016</strain>
    </source>
</reference>
<dbReference type="CDD" id="cd24029">
    <property type="entry name" value="ASKHA_NBD_HSP70_DnaK_HscA_HscC"/>
    <property type="match status" value="1"/>
</dbReference>
<dbReference type="Gene3D" id="3.90.640.10">
    <property type="entry name" value="Actin, Chain A, domain 4"/>
    <property type="match status" value="1"/>
</dbReference>
<dbReference type="Proteomes" id="UP000007969">
    <property type="component" value="Chromosome"/>
</dbReference>
<dbReference type="SUPFAM" id="SSF100920">
    <property type="entry name" value="Heat shock protein 70kD (HSP70), peptide-binding domain"/>
    <property type="match status" value="1"/>
</dbReference>
<organism evidence="14 15">
    <name type="scientific">Clostridium kluyveri (strain NBRC 12016)</name>
    <dbReference type="NCBI Taxonomy" id="583346"/>
    <lineage>
        <taxon>Bacteria</taxon>
        <taxon>Bacillati</taxon>
        <taxon>Bacillota</taxon>
        <taxon>Clostridia</taxon>
        <taxon>Eubacteriales</taxon>
        <taxon>Clostridiaceae</taxon>
        <taxon>Clostridium</taxon>
    </lineage>
</organism>
<dbReference type="InterPro" id="IPR013126">
    <property type="entry name" value="Hsp_70_fam"/>
</dbReference>
<dbReference type="PANTHER" id="PTHR19375">
    <property type="entry name" value="HEAT SHOCK PROTEIN 70KDA"/>
    <property type="match status" value="1"/>
</dbReference>
<evidence type="ECO:0000313" key="14">
    <source>
        <dbReference type="EMBL" id="BAH05500.1"/>
    </source>
</evidence>
<keyword evidence="7 13" id="KW-0067">ATP-binding</keyword>
<comment type="function">
    <text evidence="1">Acts as a chaperone.</text>
</comment>
<accession>B9DZ25</accession>
<dbReference type="InterPro" id="IPR029047">
    <property type="entry name" value="HSP70_peptide-bd_sf"/>
</dbReference>
<dbReference type="GO" id="GO:0005524">
    <property type="term" value="F:ATP binding"/>
    <property type="evidence" value="ECO:0007669"/>
    <property type="project" value="UniProtKB-KW"/>
</dbReference>
<dbReference type="InterPro" id="IPR018181">
    <property type="entry name" value="Heat_shock_70_CS"/>
</dbReference>
<evidence type="ECO:0000256" key="12">
    <source>
        <dbReference type="ARBA" id="ARBA00033103"/>
    </source>
</evidence>
<evidence type="ECO:0000256" key="6">
    <source>
        <dbReference type="ARBA" id="ARBA00022741"/>
    </source>
</evidence>
<dbReference type="FunFam" id="3.30.420.40:FF:000071">
    <property type="entry name" value="Molecular chaperone DnaK"/>
    <property type="match status" value="1"/>
</dbReference>
<dbReference type="GO" id="GO:0140662">
    <property type="term" value="F:ATP-dependent protein folding chaperone"/>
    <property type="evidence" value="ECO:0007669"/>
    <property type="project" value="InterPro"/>
</dbReference>
<evidence type="ECO:0000256" key="13">
    <source>
        <dbReference type="RuleBase" id="RU003322"/>
    </source>
</evidence>
<dbReference type="HOGENOM" id="CLU_005965_2_4_9"/>
<dbReference type="PROSITE" id="PS00297">
    <property type="entry name" value="HSP70_1"/>
    <property type="match status" value="1"/>
</dbReference>
<evidence type="ECO:0000256" key="2">
    <source>
        <dbReference type="ARBA" id="ARBA00007381"/>
    </source>
</evidence>
<dbReference type="PROSITE" id="PS00329">
    <property type="entry name" value="HSP70_2"/>
    <property type="match status" value="1"/>
</dbReference>
<dbReference type="FunFam" id="3.90.640.10:FF:000003">
    <property type="entry name" value="Molecular chaperone DnaK"/>
    <property type="match status" value="1"/>
</dbReference>
<protein>
    <recommendedName>
        <fullName evidence="3">Chaperone protein DnaK</fullName>
    </recommendedName>
    <alternativeName>
        <fullName evidence="4">Chaperone protein dnaK</fullName>
    </alternativeName>
    <alternativeName>
        <fullName evidence="12">HSP70</fullName>
    </alternativeName>
    <alternativeName>
        <fullName evidence="11">Heat shock 70 kDa protein</fullName>
    </alternativeName>
    <alternativeName>
        <fullName evidence="10">Heat shock protein 70</fullName>
    </alternativeName>
</protein>
<evidence type="ECO:0000256" key="7">
    <source>
        <dbReference type="ARBA" id="ARBA00022840"/>
    </source>
</evidence>
<name>B9DZ25_CLOK1</name>
<sequence>MNMSAVVGIDLGTTNSVISCVKRGKVETILLDGKNTFPSVVSISNGKIITGYPAKAKLIMDPSNTVGSTKRDMGKDITYIIGKQKMTPQDIACEILKAIKEKAEFTLGEEITQAVITTPAYFTSEQRKATKNAARKAGFNVLRLMAEPSAAAVSYGINQNKDQIIMVYDLGGGTFDVSIMKIRGNKFEAIAIDGDFRLGGDDFDEKICSVLYKRIKEDTKIDIEVGKEREHMAARQKIKEAAENAKIELSSKENTSVIIPNILRDYHLDFELTRDEYYNLIKPLIDKTIEKVKSVLKDANMTPEDIDRLILVGGATKTPIIKEILKKEIRDPFTAPNVDEVVSNGAAILALSLSNSIASEESSTITDIFKEEFVLDEKVNFSYGVALLNSQNVLEFCPVVHKNTLLPCQAGLIAYTVDEYQKVVTFRVFRGEHKELEKDEEIGQLKISITRPEKEEVAVGAIFEMDDDNIIHFTGVELMENSYTMPIIHSAYENDGQLDLNLVEELIRSEKIKSEKIDIKAKS</sequence>
<evidence type="ECO:0000256" key="3">
    <source>
        <dbReference type="ARBA" id="ARBA00014415"/>
    </source>
</evidence>
<evidence type="ECO:0000256" key="9">
    <source>
        <dbReference type="ARBA" id="ARBA00023186"/>
    </source>
</evidence>
<evidence type="ECO:0000256" key="5">
    <source>
        <dbReference type="ARBA" id="ARBA00022553"/>
    </source>
</evidence>
<dbReference type="EMBL" id="AP009049">
    <property type="protein sequence ID" value="BAH05500.1"/>
    <property type="molecule type" value="Genomic_DNA"/>
</dbReference>
<dbReference type="InterPro" id="IPR043129">
    <property type="entry name" value="ATPase_NBD"/>
</dbReference>
<dbReference type="Gene3D" id="2.60.34.10">
    <property type="entry name" value="Substrate Binding Domain Of DNAk, Chain A, domain 1"/>
    <property type="match status" value="1"/>
</dbReference>
<keyword evidence="8" id="KW-0346">Stress response</keyword>
<keyword evidence="6 13" id="KW-0547">Nucleotide-binding</keyword>
<evidence type="ECO:0000256" key="4">
    <source>
        <dbReference type="ARBA" id="ARBA00017249"/>
    </source>
</evidence>
<evidence type="ECO:0000256" key="10">
    <source>
        <dbReference type="ARBA" id="ARBA00030019"/>
    </source>
</evidence>
<gene>
    <name evidence="14" type="ordered locus">CKR_0449</name>
</gene>
<proteinExistence type="inferred from homology"/>
<dbReference type="PRINTS" id="PR00301">
    <property type="entry name" value="HEATSHOCK70"/>
</dbReference>
<dbReference type="Gene3D" id="3.30.420.40">
    <property type="match status" value="2"/>
</dbReference>
<comment type="similarity">
    <text evidence="2 13">Belongs to the heat shock protein 70 family.</text>
</comment>
<dbReference type="KEGG" id="ckr:CKR_0449"/>
<dbReference type="Pfam" id="PF00012">
    <property type="entry name" value="HSP70"/>
    <property type="match status" value="2"/>
</dbReference>
<evidence type="ECO:0000313" key="15">
    <source>
        <dbReference type="Proteomes" id="UP000007969"/>
    </source>
</evidence>
<keyword evidence="5" id="KW-0597">Phosphoprotein</keyword>